<dbReference type="SUPFAM" id="SSF56281">
    <property type="entry name" value="Metallo-hydrolase/oxidoreductase"/>
    <property type="match status" value="1"/>
</dbReference>
<dbReference type="Proteomes" id="UP001596270">
    <property type="component" value="Unassembled WGS sequence"/>
</dbReference>
<name>A0ABW1TRS4_9BURK</name>
<comment type="caution">
    <text evidence="2">The sequence shown here is derived from an EMBL/GenBank/DDBJ whole genome shotgun (WGS) entry which is preliminary data.</text>
</comment>
<dbReference type="InterPro" id="IPR001279">
    <property type="entry name" value="Metallo-B-lactamas"/>
</dbReference>
<evidence type="ECO:0000313" key="3">
    <source>
        <dbReference type="Proteomes" id="UP001596270"/>
    </source>
</evidence>
<dbReference type="InterPro" id="IPR052533">
    <property type="entry name" value="WalJ/YycJ-like"/>
</dbReference>
<reference evidence="3" key="1">
    <citation type="journal article" date="2019" name="Int. J. Syst. Evol. Microbiol.">
        <title>The Global Catalogue of Microorganisms (GCM) 10K type strain sequencing project: providing services to taxonomists for standard genome sequencing and annotation.</title>
        <authorList>
            <consortium name="The Broad Institute Genomics Platform"/>
            <consortium name="The Broad Institute Genome Sequencing Center for Infectious Disease"/>
            <person name="Wu L."/>
            <person name="Ma J."/>
        </authorList>
    </citation>
    <scope>NUCLEOTIDE SEQUENCE [LARGE SCALE GENOMIC DNA]</scope>
    <source>
        <strain evidence="3">CCUG 39402</strain>
    </source>
</reference>
<keyword evidence="3" id="KW-1185">Reference proteome</keyword>
<gene>
    <name evidence="2" type="ORF">ACFQND_03485</name>
</gene>
<dbReference type="PANTHER" id="PTHR47619:SF1">
    <property type="entry name" value="EXODEOXYRIBONUCLEASE WALJ"/>
    <property type="match status" value="1"/>
</dbReference>
<sequence length="257" mass="27132">MLRFKSLGSGSSGNATLVEASGLVPFRLLIDCGLGLKHLSHRLGQAGLQPQDVHAVFITHEHGDHIGCARALALRYRIPVWMSRGTHAAIGSPDFDGLLHIARDGDAINLGGLQLMPFTVPHDAREPLQLSCTDGASKLGILTDLGHATAHVMAHLEACNALLLECNHDAEMLAQSTYPAFLKKRVAGPYGHLSNTAAAEVAHTVKNPGLRHVVAAHLSVQNNRPALAQAMLAEALSCTEGDIVVAGPDNGCGWLQA</sequence>
<organism evidence="2 3">
    <name type="scientific">Polaromonas aquatica</name>
    <dbReference type="NCBI Taxonomy" id="332657"/>
    <lineage>
        <taxon>Bacteria</taxon>
        <taxon>Pseudomonadati</taxon>
        <taxon>Pseudomonadota</taxon>
        <taxon>Betaproteobacteria</taxon>
        <taxon>Burkholderiales</taxon>
        <taxon>Comamonadaceae</taxon>
        <taxon>Polaromonas</taxon>
    </lineage>
</organism>
<accession>A0ABW1TRS4</accession>
<dbReference type="Pfam" id="PF12706">
    <property type="entry name" value="Lactamase_B_2"/>
    <property type="match status" value="1"/>
</dbReference>
<dbReference type="PANTHER" id="PTHR47619">
    <property type="entry name" value="METALLO-HYDROLASE YYCJ-RELATED"/>
    <property type="match status" value="1"/>
</dbReference>
<feature type="domain" description="Metallo-beta-lactamase" evidence="1">
    <location>
        <begin position="12"/>
        <end position="217"/>
    </location>
</feature>
<evidence type="ECO:0000313" key="2">
    <source>
        <dbReference type="EMBL" id="MFC6280294.1"/>
    </source>
</evidence>
<evidence type="ECO:0000259" key="1">
    <source>
        <dbReference type="SMART" id="SM00849"/>
    </source>
</evidence>
<dbReference type="SMART" id="SM00849">
    <property type="entry name" value="Lactamase_B"/>
    <property type="match status" value="1"/>
</dbReference>
<dbReference type="InterPro" id="IPR036866">
    <property type="entry name" value="RibonucZ/Hydroxyglut_hydro"/>
</dbReference>
<protein>
    <submittedName>
        <fullName evidence="2">MBL fold metallo-hydrolase</fullName>
    </submittedName>
</protein>
<proteinExistence type="predicted"/>
<dbReference type="EMBL" id="JBHSRS010000005">
    <property type="protein sequence ID" value="MFC6280294.1"/>
    <property type="molecule type" value="Genomic_DNA"/>
</dbReference>
<dbReference type="RefSeq" id="WP_371434628.1">
    <property type="nucleotide sequence ID" value="NZ_JBHSRS010000005.1"/>
</dbReference>
<dbReference type="Gene3D" id="3.60.15.10">
    <property type="entry name" value="Ribonuclease Z/Hydroxyacylglutathione hydrolase-like"/>
    <property type="match status" value="1"/>
</dbReference>